<protein>
    <recommendedName>
        <fullName evidence="3">Histidine kinase/HSP90-like ATPase domain-containing protein</fullName>
    </recommendedName>
</protein>
<name>A0A918KTN0_9ACTN</name>
<proteinExistence type="predicted"/>
<dbReference type="RefSeq" id="WP_229919367.1">
    <property type="nucleotide sequence ID" value="NZ_BMVU01000013.1"/>
</dbReference>
<feature type="region of interest" description="Disordered" evidence="2">
    <location>
        <begin position="1"/>
        <end position="27"/>
    </location>
</feature>
<evidence type="ECO:0000256" key="1">
    <source>
        <dbReference type="ARBA" id="ARBA00022527"/>
    </source>
</evidence>
<dbReference type="Pfam" id="PF13581">
    <property type="entry name" value="HATPase_c_2"/>
    <property type="match status" value="1"/>
</dbReference>
<dbReference type="PANTHER" id="PTHR35526:SF3">
    <property type="entry name" value="ANTI-SIGMA-F FACTOR RSBW"/>
    <property type="match status" value="1"/>
</dbReference>
<evidence type="ECO:0000256" key="2">
    <source>
        <dbReference type="SAM" id="MobiDB-lite"/>
    </source>
</evidence>
<dbReference type="AlphaFoldDB" id="A0A918KTN0"/>
<dbReference type="InterPro" id="IPR050267">
    <property type="entry name" value="Anti-sigma-factor_SerPK"/>
</dbReference>
<keyword evidence="1" id="KW-0723">Serine/threonine-protein kinase</keyword>
<reference evidence="4" key="1">
    <citation type="journal article" date="2014" name="Int. J. Syst. Evol. Microbiol.">
        <title>Complete genome sequence of Corynebacterium casei LMG S-19264T (=DSM 44701T), isolated from a smear-ripened cheese.</title>
        <authorList>
            <consortium name="US DOE Joint Genome Institute (JGI-PGF)"/>
            <person name="Walter F."/>
            <person name="Albersmeier A."/>
            <person name="Kalinowski J."/>
            <person name="Ruckert C."/>
        </authorList>
    </citation>
    <scope>NUCLEOTIDE SEQUENCE</scope>
    <source>
        <strain evidence="4">JCM 4790</strain>
    </source>
</reference>
<keyword evidence="1" id="KW-0418">Kinase</keyword>
<keyword evidence="5" id="KW-1185">Reference proteome</keyword>
<dbReference type="InterPro" id="IPR036890">
    <property type="entry name" value="HATPase_C_sf"/>
</dbReference>
<dbReference type="InterPro" id="IPR003594">
    <property type="entry name" value="HATPase_dom"/>
</dbReference>
<comment type="caution">
    <text evidence="4">The sequence shown here is derived from an EMBL/GenBank/DDBJ whole genome shotgun (WGS) entry which is preliminary data.</text>
</comment>
<organism evidence="4 5">
    <name type="scientific">Streptomyces minutiscleroticus</name>
    <dbReference type="NCBI Taxonomy" id="68238"/>
    <lineage>
        <taxon>Bacteria</taxon>
        <taxon>Bacillati</taxon>
        <taxon>Actinomycetota</taxon>
        <taxon>Actinomycetes</taxon>
        <taxon>Kitasatosporales</taxon>
        <taxon>Streptomycetaceae</taxon>
        <taxon>Streptomyces</taxon>
    </lineage>
</organism>
<keyword evidence="1" id="KW-0808">Transferase</keyword>
<dbReference type="SUPFAM" id="SSF55874">
    <property type="entry name" value="ATPase domain of HSP90 chaperone/DNA topoisomerase II/histidine kinase"/>
    <property type="match status" value="1"/>
</dbReference>
<feature type="domain" description="Histidine kinase/HSP90-like ATPase" evidence="3">
    <location>
        <begin position="30"/>
        <end position="151"/>
    </location>
</feature>
<dbReference type="EMBL" id="BMVU01000013">
    <property type="protein sequence ID" value="GGX75898.1"/>
    <property type="molecule type" value="Genomic_DNA"/>
</dbReference>
<accession>A0A918KTN0</accession>
<gene>
    <name evidence="4" type="ORF">GCM10010358_32820</name>
</gene>
<evidence type="ECO:0000313" key="4">
    <source>
        <dbReference type="EMBL" id="GGX75898.1"/>
    </source>
</evidence>
<reference evidence="4" key="2">
    <citation type="submission" date="2020-09" db="EMBL/GenBank/DDBJ databases">
        <authorList>
            <person name="Sun Q."/>
            <person name="Ohkuma M."/>
        </authorList>
    </citation>
    <scope>NUCLEOTIDE SEQUENCE</scope>
    <source>
        <strain evidence="4">JCM 4790</strain>
    </source>
</reference>
<evidence type="ECO:0000259" key="3">
    <source>
        <dbReference type="Pfam" id="PF13581"/>
    </source>
</evidence>
<evidence type="ECO:0000313" key="5">
    <source>
        <dbReference type="Proteomes" id="UP000619244"/>
    </source>
</evidence>
<sequence length="159" mass="16898">MRTAHEDASHDMRSGGGQAVEEVPHSAAAARRNVEDLLRSAGRDERAALARAAADRPSAAGGDRAVADALLVTSELVTNAIRHGGGVTDFEAELTDDGVRVAVGDRSEDLPTLERQTDDQGLLRVGCHGWYIVNRLARSVSISRLPGRGKRISVLLPLT</sequence>
<dbReference type="CDD" id="cd16936">
    <property type="entry name" value="HATPase_RsbW-like"/>
    <property type="match status" value="1"/>
</dbReference>
<dbReference type="Proteomes" id="UP000619244">
    <property type="component" value="Unassembled WGS sequence"/>
</dbReference>
<dbReference type="Gene3D" id="3.30.565.10">
    <property type="entry name" value="Histidine kinase-like ATPase, C-terminal domain"/>
    <property type="match status" value="1"/>
</dbReference>
<dbReference type="PANTHER" id="PTHR35526">
    <property type="entry name" value="ANTI-SIGMA-F FACTOR RSBW-RELATED"/>
    <property type="match status" value="1"/>
</dbReference>
<feature type="compositionally biased region" description="Basic and acidic residues" evidence="2">
    <location>
        <begin position="1"/>
        <end position="13"/>
    </location>
</feature>
<dbReference type="GO" id="GO:0004674">
    <property type="term" value="F:protein serine/threonine kinase activity"/>
    <property type="evidence" value="ECO:0007669"/>
    <property type="project" value="UniProtKB-KW"/>
</dbReference>